<evidence type="ECO:0000256" key="2">
    <source>
        <dbReference type="ARBA" id="ARBA00022857"/>
    </source>
</evidence>
<evidence type="ECO:0000313" key="6">
    <source>
        <dbReference type="Proteomes" id="UP001150904"/>
    </source>
</evidence>
<dbReference type="PRINTS" id="PR00081">
    <property type="entry name" value="GDHRDH"/>
</dbReference>
<accession>A0A9W9NEG8</accession>
<keyword evidence="3" id="KW-0560">Oxidoreductase</keyword>
<comment type="caution">
    <text evidence="5">The sequence shown here is derived from an EMBL/GenBank/DDBJ whole genome shotgun (WGS) entry which is preliminary data.</text>
</comment>
<dbReference type="SUPFAM" id="SSF51735">
    <property type="entry name" value="NAD(P)-binding Rossmann-fold domains"/>
    <property type="match status" value="1"/>
</dbReference>
<dbReference type="Proteomes" id="UP001150904">
    <property type="component" value="Unassembled WGS sequence"/>
</dbReference>
<dbReference type="PANTHER" id="PTHR24320:SF283">
    <property type="entry name" value="RETINOL DEHYDROGENASE 11"/>
    <property type="match status" value="1"/>
</dbReference>
<dbReference type="GO" id="GO:0016491">
    <property type="term" value="F:oxidoreductase activity"/>
    <property type="evidence" value="ECO:0007669"/>
    <property type="project" value="UniProtKB-KW"/>
</dbReference>
<keyword evidence="2" id="KW-0521">NADP</keyword>
<dbReference type="EMBL" id="JAPQKR010000004">
    <property type="protein sequence ID" value="KAJ5218386.1"/>
    <property type="molecule type" value="Genomic_DNA"/>
</dbReference>
<evidence type="ECO:0000313" key="5">
    <source>
        <dbReference type="EMBL" id="KAJ5218386.1"/>
    </source>
</evidence>
<dbReference type="Gene3D" id="3.40.50.720">
    <property type="entry name" value="NAD(P)-binding Rossmann-like Domain"/>
    <property type="match status" value="1"/>
</dbReference>
<dbReference type="Pfam" id="PF00106">
    <property type="entry name" value="adh_short"/>
    <property type="match status" value="1"/>
</dbReference>
<dbReference type="GeneID" id="83174848"/>
<dbReference type="PANTHER" id="PTHR24320">
    <property type="entry name" value="RETINOL DEHYDROGENASE"/>
    <property type="match status" value="1"/>
</dbReference>
<protein>
    <submittedName>
        <fullName evidence="5">Short-chain dehydrogenase</fullName>
    </submittedName>
</protein>
<dbReference type="OrthoDB" id="191139at2759"/>
<dbReference type="InterPro" id="IPR036291">
    <property type="entry name" value="NAD(P)-bd_dom_sf"/>
</dbReference>
<evidence type="ECO:0000256" key="1">
    <source>
        <dbReference type="ARBA" id="ARBA00006484"/>
    </source>
</evidence>
<keyword evidence="6" id="KW-1185">Reference proteome</keyword>
<evidence type="ECO:0000256" key="3">
    <source>
        <dbReference type="ARBA" id="ARBA00023002"/>
    </source>
</evidence>
<dbReference type="AlphaFoldDB" id="A0A9W9NEG8"/>
<evidence type="ECO:0000256" key="4">
    <source>
        <dbReference type="RuleBase" id="RU000363"/>
    </source>
</evidence>
<dbReference type="InterPro" id="IPR002347">
    <property type="entry name" value="SDR_fam"/>
</dbReference>
<organism evidence="5 6">
    <name type="scientific">Penicillium cinerascens</name>
    <dbReference type="NCBI Taxonomy" id="70096"/>
    <lineage>
        <taxon>Eukaryota</taxon>
        <taxon>Fungi</taxon>
        <taxon>Dikarya</taxon>
        <taxon>Ascomycota</taxon>
        <taxon>Pezizomycotina</taxon>
        <taxon>Eurotiomycetes</taxon>
        <taxon>Eurotiomycetidae</taxon>
        <taxon>Eurotiales</taxon>
        <taxon>Aspergillaceae</taxon>
        <taxon>Penicillium</taxon>
    </lineage>
</organism>
<dbReference type="RefSeq" id="XP_058312959.1">
    <property type="nucleotide sequence ID" value="XM_058447548.1"/>
</dbReference>
<comment type="similarity">
    <text evidence="1 4">Belongs to the short-chain dehydrogenases/reductases (SDR) family.</text>
</comment>
<name>A0A9W9NEG8_9EURO</name>
<gene>
    <name evidence="5" type="ORF">N7498_000485</name>
</gene>
<reference evidence="5" key="2">
    <citation type="journal article" date="2023" name="IMA Fungus">
        <title>Comparative genomic study of the Penicillium genus elucidates a diverse pangenome and 15 lateral gene transfer events.</title>
        <authorList>
            <person name="Petersen C."/>
            <person name="Sorensen T."/>
            <person name="Nielsen M.R."/>
            <person name="Sondergaard T.E."/>
            <person name="Sorensen J.L."/>
            <person name="Fitzpatrick D.A."/>
            <person name="Frisvad J.C."/>
            <person name="Nielsen K.L."/>
        </authorList>
    </citation>
    <scope>NUCLEOTIDE SEQUENCE</scope>
    <source>
        <strain evidence="5">IBT 15544</strain>
    </source>
</reference>
<proteinExistence type="inferred from homology"/>
<reference evidence="5" key="1">
    <citation type="submission" date="2022-12" db="EMBL/GenBank/DDBJ databases">
        <authorList>
            <person name="Petersen C."/>
        </authorList>
    </citation>
    <scope>NUCLEOTIDE SEQUENCE</scope>
    <source>
        <strain evidence="5">IBT 15544</strain>
    </source>
</reference>
<dbReference type="PRINTS" id="PR00080">
    <property type="entry name" value="SDRFAMILY"/>
</dbReference>
<sequence>MATSHPEYNEKTSATDVASAFASQIHNKIVVITGVGPNSLGEALALAIGGQKPSKLILASRTEAKLLEVAEKVQKLSPNVSVEAVVLNLASQKSVHTAASKIQSLVDRVDTLINNAGMMVLDRQTTEEGIEVQFGTNHIGHFLFTNLLMPQLKNAAKVSGPGLTRIINVTSAGHRLSPIRFHDYNFEGKKVPIEERPPEGLPPMFSPSAEGYNGWLAYGQSKAANILFTVYLSQHLANSGIVSYSVHPGSIWTGLSRDLDDAGYETISKTSNVWKNADQGAATMLVAAYDPALAAVSDPSAIYLSDCQFAKTAPHAVNADSAERLFRLSEELVGIKFAL</sequence>